<comment type="pathway">
    <text evidence="2">Aromatic compound metabolism; beta-ketoadipate pathway; 5-oxo-4,5-dihydro-2-furylacetate from catechol: step 3/3.</text>
</comment>
<reference evidence="10 11" key="1">
    <citation type="submission" date="2015-09" db="EMBL/GenBank/DDBJ databases">
        <title>Genome announcement of multiple Pseudomonas syringae strains.</title>
        <authorList>
            <person name="Thakur S."/>
            <person name="Wang P.W."/>
            <person name="Gong Y."/>
            <person name="Weir B.S."/>
            <person name="Guttman D.S."/>
        </authorList>
    </citation>
    <scope>NUCLEOTIDE SEQUENCE [LARGE SCALE GENOMIC DNA]</scope>
    <source>
        <strain evidence="10 11">ICMP17001</strain>
    </source>
</reference>
<gene>
    <name evidence="10" type="ORF">ALO75_100501</name>
</gene>
<dbReference type="InterPro" id="IPR026029">
    <property type="entry name" value="MLI_dom"/>
</dbReference>
<comment type="subunit">
    <text evidence="4">Homodecamer.</text>
</comment>
<dbReference type="NCBIfam" id="TIGR03221">
    <property type="entry name" value="muco_delta"/>
    <property type="match status" value="1"/>
</dbReference>
<dbReference type="Pfam" id="PF02426">
    <property type="entry name" value="MIase"/>
    <property type="match status" value="1"/>
</dbReference>
<evidence type="ECO:0000256" key="5">
    <source>
        <dbReference type="ARBA" id="ARBA00012070"/>
    </source>
</evidence>
<comment type="catalytic activity">
    <reaction evidence="1">
        <text>(S)-muconolactone = (4,5-dihydro-5-oxofuran-2-yl)-acetate</text>
        <dbReference type="Rhea" id="RHEA:12348"/>
        <dbReference type="ChEBI" id="CHEBI:58425"/>
        <dbReference type="ChEBI" id="CHEBI:58736"/>
        <dbReference type="EC" id="5.3.3.4"/>
    </reaction>
</comment>
<dbReference type="Gene3D" id="3.30.70.1060">
    <property type="entry name" value="Dimeric alpha+beta barrel"/>
    <property type="match status" value="1"/>
</dbReference>
<dbReference type="GO" id="GO:0016159">
    <property type="term" value="F:muconolactone delta-isomerase activity"/>
    <property type="evidence" value="ECO:0007669"/>
    <property type="project" value="UniProtKB-UniRule"/>
</dbReference>
<keyword evidence="6" id="KW-0058">Aromatic hydrocarbons catabolism</keyword>
<evidence type="ECO:0000256" key="4">
    <source>
        <dbReference type="ARBA" id="ARBA00011365"/>
    </source>
</evidence>
<feature type="domain" description="Muconolactone isomerase" evidence="9">
    <location>
        <begin position="11"/>
        <end position="99"/>
    </location>
</feature>
<evidence type="ECO:0000256" key="1">
    <source>
        <dbReference type="ARBA" id="ARBA00001739"/>
    </source>
</evidence>
<dbReference type="AlphaFoldDB" id="A0A0P9M0P8"/>
<evidence type="ECO:0000256" key="2">
    <source>
        <dbReference type="ARBA" id="ARBA00005193"/>
    </source>
</evidence>
<evidence type="ECO:0000313" key="10">
    <source>
        <dbReference type="EMBL" id="KPW84477.1"/>
    </source>
</evidence>
<dbReference type="GO" id="GO:0042952">
    <property type="term" value="P:beta-ketoadipate pathway"/>
    <property type="evidence" value="ECO:0007669"/>
    <property type="project" value="UniProtKB-UniRule"/>
</dbReference>
<comment type="similarity">
    <text evidence="3">Belongs to the muconolactone Delta-isomerase family.</text>
</comment>
<evidence type="ECO:0000256" key="7">
    <source>
        <dbReference type="ARBA" id="ARBA00023235"/>
    </source>
</evidence>
<dbReference type="InterPro" id="IPR003464">
    <property type="entry name" value="Muconolactone_d_Isoase"/>
</dbReference>
<dbReference type="EMBL" id="LJQC01001122">
    <property type="protein sequence ID" value="KPW84477.1"/>
    <property type="molecule type" value="Genomic_DNA"/>
</dbReference>
<sequence length="106" mass="12444">MICHKEDTHDMLFHVRMTVKLPADMSAERAAQLKADEKELAQRLQREGTWRHLWRLAGLYANVSVFDVQDNQALHDTLMQLPLYPYMEIEVTPMCRHPSSIHTDDR</sequence>
<keyword evidence="11" id="KW-1185">Reference proteome</keyword>
<evidence type="ECO:0000313" key="11">
    <source>
        <dbReference type="Proteomes" id="UP000051335"/>
    </source>
</evidence>
<dbReference type="PATRIC" id="fig|317659.3.peg.2475"/>
<evidence type="ECO:0000256" key="8">
    <source>
        <dbReference type="NCBIfam" id="TIGR03221"/>
    </source>
</evidence>
<protein>
    <recommendedName>
        <fullName evidence="5 8">Muconolactone Delta-isomerase</fullName>
        <ecNumber evidence="5 8">5.3.3.4</ecNumber>
    </recommendedName>
</protein>
<proteinExistence type="inferred from homology"/>
<dbReference type="SUPFAM" id="SSF54909">
    <property type="entry name" value="Dimeric alpha+beta barrel"/>
    <property type="match status" value="1"/>
</dbReference>
<accession>A0A0P9M0P8</accession>
<dbReference type="UniPathway" id="UPA00157">
    <property type="reaction ID" value="UER00260"/>
</dbReference>
<comment type="caution">
    <text evidence="10">The sequence shown here is derived from an EMBL/GenBank/DDBJ whole genome shotgun (WGS) entry which is preliminary data.</text>
</comment>
<dbReference type="InterPro" id="IPR011008">
    <property type="entry name" value="Dimeric_a/b-barrel"/>
</dbReference>
<dbReference type="PIRSF" id="PIRSF001486">
    <property type="entry name" value="CatC"/>
    <property type="match status" value="1"/>
</dbReference>
<evidence type="ECO:0000259" key="9">
    <source>
        <dbReference type="Pfam" id="PF02426"/>
    </source>
</evidence>
<keyword evidence="7 10" id="KW-0413">Isomerase</keyword>
<evidence type="ECO:0000256" key="6">
    <source>
        <dbReference type="ARBA" id="ARBA00022797"/>
    </source>
</evidence>
<dbReference type="EC" id="5.3.3.4" evidence="5 8"/>
<name>A0A0P9M0P8_9PSED</name>
<organism evidence="10 11">
    <name type="scientific">Pseudomonas syringae pv. coryli</name>
    <dbReference type="NCBI Taxonomy" id="317659"/>
    <lineage>
        <taxon>Bacteria</taxon>
        <taxon>Pseudomonadati</taxon>
        <taxon>Pseudomonadota</taxon>
        <taxon>Gammaproteobacteria</taxon>
        <taxon>Pseudomonadales</taxon>
        <taxon>Pseudomonadaceae</taxon>
        <taxon>Pseudomonas</taxon>
    </lineage>
</organism>
<dbReference type="Proteomes" id="UP000051335">
    <property type="component" value="Unassembled WGS sequence"/>
</dbReference>
<evidence type="ECO:0000256" key="3">
    <source>
        <dbReference type="ARBA" id="ARBA00010882"/>
    </source>
</evidence>